<evidence type="ECO:0000256" key="4">
    <source>
        <dbReference type="ARBA" id="ARBA00013085"/>
    </source>
</evidence>
<evidence type="ECO:0000256" key="2">
    <source>
        <dbReference type="ARBA" id="ARBA00004970"/>
    </source>
</evidence>
<dbReference type="Gene3D" id="3.40.190.80">
    <property type="match status" value="1"/>
</dbReference>
<comment type="pathway">
    <text evidence="2">Amino-acid biosynthesis; L-histidine biosynthesis; L-histidine from 5-phospho-alpha-D-ribose 1-diphosphate: step 8/9.</text>
</comment>
<dbReference type="NCBIfam" id="TIGR02067">
    <property type="entry name" value="his_9_HisN"/>
    <property type="match status" value="1"/>
</dbReference>
<comment type="similarity">
    <text evidence="3">Belongs to the inositol monophosphatase superfamily.</text>
</comment>
<dbReference type="InterPro" id="IPR051090">
    <property type="entry name" value="Inositol_monoP_superfamily"/>
</dbReference>
<evidence type="ECO:0000313" key="15">
    <source>
        <dbReference type="Proteomes" id="UP000708148"/>
    </source>
</evidence>
<dbReference type="OrthoDB" id="10254945at2759"/>
<evidence type="ECO:0000313" key="14">
    <source>
        <dbReference type="EMBL" id="CAD7701623.1"/>
    </source>
</evidence>
<accession>A0A8S1J250</accession>
<feature type="region of interest" description="Disordered" evidence="13">
    <location>
        <begin position="1"/>
        <end position="46"/>
    </location>
</feature>
<dbReference type="EMBL" id="CAJHUC010001586">
    <property type="protein sequence ID" value="CAD7701623.1"/>
    <property type="molecule type" value="Genomic_DNA"/>
</dbReference>
<keyword evidence="15" id="KW-1185">Reference proteome</keyword>
<evidence type="ECO:0000256" key="9">
    <source>
        <dbReference type="ARBA" id="ARBA00023102"/>
    </source>
</evidence>
<keyword evidence="7" id="KW-0378">Hydrolase</keyword>
<evidence type="ECO:0000256" key="1">
    <source>
        <dbReference type="ARBA" id="ARBA00001946"/>
    </source>
</evidence>
<dbReference type="PRINTS" id="PR00377">
    <property type="entry name" value="IMPHPHTASES"/>
</dbReference>
<evidence type="ECO:0000256" key="11">
    <source>
        <dbReference type="ARBA" id="ARBA00049158"/>
    </source>
</evidence>
<keyword evidence="8 12" id="KW-0460">Magnesium</keyword>
<dbReference type="PROSITE" id="PS00629">
    <property type="entry name" value="IMP_1"/>
    <property type="match status" value="1"/>
</dbReference>
<evidence type="ECO:0000256" key="10">
    <source>
        <dbReference type="ARBA" id="ARBA00033209"/>
    </source>
</evidence>
<dbReference type="Proteomes" id="UP000708148">
    <property type="component" value="Unassembled WGS sequence"/>
</dbReference>
<gene>
    <name evidence="14" type="ORF">OSTQU699_LOCUS6980</name>
</gene>
<feature type="binding site" evidence="12">
    <location>
        <position position="140"/>
    </location>
    <ligand>
        <name>Mg(2+)</name>
        <dbReference type="ChEBI" id="CHEBI:18420"/>
        <label>1</label>
        <note>catalytic</note>
    </ligand>
</feature>
<keyword evidence="5" id="KW-0028">Amino-acid biosynthesis</keyword>
<evidence type="ECO:0000256" key="5">
    <source>
        <dbReference type="ARBA" id="ARBA00022605"/>
    </source>
</evidence>
<dbReference type="AlphaFoldDB" id="A0A8S1J250"/>
<dbReference type="GO" id="GO:0000105">
    <property type="term" value="P:L-histidine biosynthetic process"/>
    <property type="evidence" value="ECO:0007669"/>
    <property type="project" value="UniProtKB-KW"/>
</dbReference>
<dbReference type="GO" id="GO:0046872">
    <property type="term" value="F:metal ion binding"/>
    <property type="evidence" value="ECO:0007669"/>
    <property type="project" value="UniProtKB-KW"/>
</dbReference>
<dbReference type="PANTHER" id="PTHR43200:SF6">
    <property type="entry name" value="3'(2'),5'-BISPHOSPHATE NUCLEOTIDASE"/>
    <property type="match status" value="1"/>
</dbReference>
<dbReference type="EC" id="3.1.3.15" evidence="4"/>
<evidence type="ECO:0000256" key="13">
    <source>
        <dbReference type="SAM" id="MobiDB-lite"/>
    </source>
</evidence>
<dbReference type="InterPro" id="IPR020583">
    <property type="entry name" value="Inositol_monoP_metal-BS"/>
</dbReference>
<evidence type="ECO:0000256" key="12">
    <source>
        <dbReference type="PIRSR" id="PIRSR600760-2"/>
    </source>
</evidence>
<dbReference type="InterPro" id="IPR000760">
    <property type="entry name" value="Inositol_monophosphatase-like"/>
</dbReference>
<keyword evidence="9" id="KW-0368">Histidine biosynthesis</keyword>
<feature type="binding site" evidence="12">
    <location>
        <position position="261"/>
    </location>
    <ligand>
        <name>Mg(2+)</name>
        <dbReference type="ChEBI" id="CHEBI:18420"/>
        <label>1</label>
        <note>catalytic</note>
    </ligand>
</feature>
<evidence type="ECO:0000256" key="8">
    <source>
        <dbReference type="ARBA" id="ARBA00022842"/>
    </source>
</evidence>
<reference evidence="14" key="1">
    <citation type="submission" date="2020-12" db="EMBL/GenBank/DDBJ databases">
        <authorList>
            <person name="Iha C."/>
        </authorList>
    </citation>
    <scope>NUCLEOTIDE SEQUENCE</scope>
</reference>
<protein>
    <recommendedName>
        <fullName evidence="4">histidinol-phosphatase</fullName>
        <ecNumber evidence="4">3.1.3.15</ecNumber>
    </recommendedName>
    <alternativeName>
        <fullName evidence="10">Histidinol-phosphate phosphatase</fullName>
    </alternativeName>
</protein>
<proteinExistence type="inferred from homology"/>
<dbReference type="CDD" id="cd01641">
    <property type="entry name" value="Bacterial_IMPase_like_1"/>
    <property type="match status" value="1"/>
</dbReference>
<dbReference type="PANTHER" id="PTHR43200">
    <property type="entry name" value="PHOSPHATASE"/>
    <property type="match status" value="1"/>
</dbReference>
<evidence type="ECO:0000256" key="6">
    <source>
        <dbReference type="ARBA" id="ARBA00022723"/>
    </source>
</evidence>
<name>A0A8S1J250_9CHLO</name>
<dbReference type="Gene3D" id="3.30.540.10">
    <property type="entry name" value="Fructose-1,6-Bisphosphatase, subunit A, domain 1"/>
    <property type="match status" value="1"/>
</dbReference>
<dbReference type="GO" id="GO:0004401">
    <property type="term" value="F:histidinol-phosphatase activity"/>
    <property type="evidence" value="ECO:0007669"/>
    <property type="project" value="UniProtKB-EC"/>
</dbReference>
<dbReference type="Pfam" id="PF00459">
    <property type="entry name" value="Inositol_P"/>
    <property type="match status" value="1"/>
</dbReference>
<dbReference type="InterPro" id="IPR011809">
    <property type="entry name" value="His_9_proposed"/>
</dbReference>
<feature type="binding site" evidence="12">
    <location>
        <position position="118"/>
    </location>
    <ligand>
        <name>Mg(2+)</name>
        <dbReference type="ChEBI" id="CHEBI:18420"/>
        <label>1</label>
        <note>catalytic</note>
    </ligand>
</feature>
<comment type="cofactor">
    <cofactor evidence="1 12">
        <name>Mg(2+)</name>
        <dbReference type="ChEBI" id="CHEBI:18420"/>
    </cofactor>
</comment>
<feature type="binding site" evidence="12">
    <location>
        <position position="139"/>
    </location>
    <ligand>
        <name>Mg(2+)</name>
        <dbReference type="ChEBI" id="CHEBI:18420"/>
        <label>1</label>
        <note>catalytic</note>
    </ligand>
</feature>
<keyword evidence="6 12" id="KW-0479">Metal-binding</keyword>
<evidence type="ECO:0000256" key="3">
    <source>
        <dbReference type="ARBA" id="ARBA00009759"/>
    </source>
</evidence>
<sequence>MPAGTSLRGSPSCRRTAVGPGALLLSRSGPPTERGGRKSGLKASAMSAASKSVPGEFVDLGHKLADAAAVVTAQHFRSRLVVEHKGDESPVTQADRQAELAMCSLIEQALPNHGVYGEEGGMQHGSGEGSEYLWILDPIDGTKSFITGKPLFGTLIALVHKGIPILGIIDQPVLKERWVGIQGAQTTLNGKCVATRQCPSLSEAYLYATTPDMFRGDAKAAFKRLRGQVRPPLFGCDCYAYGLLASGFCDLVVEADMMPYDYMALVPVVEGAGGVMTDWQGRLLRWRGAGGLQEALEASTGEVIAAGDAKLHERALAMLRSTS</sequence>
<dbReference type="SUPFAM" id="SSF56655">
    <property type="entry name" value="Carbohydrate phosphatase"/>
    <property type="match status" value="1"/>
</dbReference>
<evidence type="ECO:0000256" key="7">
    <source>
        <dbReference type="ARBA" id="ARBA00022801"/>
    </source>
</evidence>
<organism evidence="14 15">
    <name type="scientific">Ostreobium quekettii</name>
    <dbReference type="NCBI Taxonomy" id="121088"/>
    <lineage>
        <taxon>Eukaryota</taxon>
        <taxon>Viridiplantae</taxon>
        <taxon>Chlorophyta</taxon>
        <taxon>core chlorophytes</taxon>
        <taxon>Ulvophyceae</taxon>
        <taxon>TCBD clade</taxon>
        <taxon>Bryopsidales</taxon>
        <taxon>Ostreobineae</taxon>
        <taxon>Ostreobiaceae</taxon>
        <taxon>Ostreobium</taxon>
    </lineage>
</organism>
<comment type="caution">
    <text evidence="14">The sequence shown here is derived from an EMBL/GenBank/DDBJ whole genome shotgun (WGS) entry which is preliminary data.</text>
</comment>
<feature type="binding site" evidence="12">
    <location>
        <position position="137"/>
    </location>
    <ligand>
        <name>Mg(2+)</name>
        <dbReference type="ChEBI" id="CHEBI:18420"/>
        <label>1</label>
        <note>catalytic</note>
    </ligand>
</feature>
<comment type="catalytic activity">
    <reaction evidence="11">
        <text>L-histidinol phosphate + H2O = L-histidinol + phosphate</text>
        <dbReference type="Rhea" id="RHEA:14465"/>
        <dbReference type="ChEBI" id="CHEBI:15377"/>
        <dbReference type="ChEBI" id="CHEBI:43474"/>
        <dbReference type="ChEBI" id="CHEBI:57699"/>
        <dbReference type="ChEBI" id="CHEBI:57980"/>
        <dbReference type="EC" id="3.1.3.15"/>
    </reaction>
</comment>
<dbReference type="FunFam" id="3.40.190.80:FF:000013">
    <property type="entry name" value="Inositol monophosphatase"/>
    <property type="match status" value="1"/>
</dbReference>